<evidence type="ECO:0000313" key="2">
    <source>
        <dbReference type="EMBL" id="AOO80378.1"/>
    </source>
</evidence>
<keyword evidence="3" id="KW-1185">Reference proteome</keyword>
<sequence length="339" mass="37451">MRRDQNLGTTVLLPVYFEEPSTENLRLLRRSIESIRDQRFPGAYETLIVDDGSPVPIASLSSRIGSPSLVQEVRFVRAGRNGGLVHALNRGLACSHHPFIARLDADDKWLPGKIEKQFEQFLQDPDLTISATGMTLVTPAGKPLETHVRPGDWGGILNFFVEVGCPFPHGSVLARRDIYQLLGGYSHDPRTAHCEDYALWGIWLRFFKPAMVEEALYDYTVHARSVSALNGVQQQSGSTLVRETFCAVDAVNTVPGALQALAKAVGVTMLQAGILAYRMWRYRLTVWMPRGALEALALLMPDRDVAPAVSSDHRAITWEQVLAQPPSNGALREVAVRAA</sequence>
<name>A0A1D7TZ32_9HYPH</name>
<reference evidence="2 3" key="1">
    <citation type="journal article" date="2015" name="Antonie Van Leeuwenhoek">
        <title>Bosea vaviloviae sp. nov., a new species of slow-growing rhizobia isolated from nodules of the relict species Vavilovia formosa (Stev.) Fed.</title>
        <authorList>
            <person name="Safronova V.I."/>
            <person name="Kuznetsova I.G."/>
            <person name="Sazanova A.L."/>
            <person name="Kimeklis A.K."/>
            <person name="Belimov A.A."/>
            <person name="Andronov E.E."/>
            <person name="Pinaev A.G."/>
            <person name="Chizhevskaya E.P."/>
            <person name="Pukhaev A.R."/>
            <person name="Popov K.P."/>
            <person name="Willems A."/>
            <person name="Tikhonovich I.A."/>
        </authorList>
    </citation>
    <scope>NUCLEOTIDE SEQUENCE [LARGE SCALE GENOMIC DNA]</scope>
    <source>
        <strain evidence="2 3">Vaf18</strain>
    </source>
</reference>
<feature type="domain" description="Glycosyltransferase 2-like" evidence="1">
    <location>
        <begin position="11"/>
        <end position="136"/>
    </location>
</feature>
<dbReference type="SUPFAM" id="SSF53448">
    <property type="entry name" value="Nucleotide-diphospho-sugar transferases"/>
    <property type="match status" value="1"/>
</dbReference>
<dbReference type="PANTHER" id="PTHR22916:SF3">
    <property type="entry name" value="UDP-GLCNAC:BETAGAL BETA-1,3-N-ACETYLGLUCOSAMINYLTRANSFERASE-LIKE PROTEIN 1"/>
    <property type="match status" value="1"/>
</dbReference>
<dbReference type="EMBL" id="CP017147">
    <property type="protein sequence ID" value="AOO80378.1"/>
    <property type="molecule type" value="Genomic_DNA"/>
</dbReference>
<dbReference type="Gene3D" id="3.90.550.10">
    <property type="entry name" value="Spore Coat Polysaccharide Biosynthesis Protein SpsA, Chain A"/>
    <property type="match status" value="1"/>
</dbReference>
<organism evidence="2 3">
    <name type="scientific">Bosea vaviloviae</name>
    <dbReference type="NCBI Taxonomy" id="1526658"/>
    <lineage>
        <taxon>Bacteria</taxon>
        <taxon>Pseudomonadati</taxon>
        <taxon>Pseudomonadota</taxon>
        <taxon>Alphaproteobacteria</taxon>
        <taxon>Hyphomicrobiales</taxon>
        <taxon>Boseaceae</taxon>
        <taxon>Bosea</taxon>
    </lineage>
</organism>
<accession>A0A1D7TZ32</accession>
<evidence type="ECO:0000259" key="1">
    <source>
        <dbReference type="Pfam" id="PF00535"/>
    </source>
</evidence>
<dbReference type="InterPro" id="IPR029044">
    <property type="entry name" value="Nucleotide-diphossugar_trans"/>
</dbReference>
<dbReference type="InterPro" id="IPR001173">
    <property type="entry name" value="Glyco_trans_2-like"/>
</dbReference>
<dbReference type="STRING" id="1526658.BHK69_07785"/>
<dbReference type="Proteomes" id="UP000094969">
    <property type="component" value="Chromosome"/>
</dbReference>
<dbReference type="OrthoDB" id="9802649at2"/>
<dbReference type="AlphaFoldDB" id="A0A1D7TZ32"/>
<gene>
    <name evidence="2" type="ORF">BHK69_07785</name>
</gene>
<dbReference type="PANTHER" id="PTHR22916">
    <property type="entry name" value="GLYCOSYLTRANSFERASE"/>
    <property type="match status" value="1"/>
</dbReference>
<dbReference type="Pfam" id="PF00535">
    <property type="entry name" value="Glycos_transf_2"/>
    <property type="match status" value="1"/>
</dbReference>
<proteinExistence type="predicted"/>
<dbReference type="KEGG" id="bvv:BHK69_07785"/>
<dbReference type="GO" id="GO:0016758">
    <property type="term" value="F:hexosyltransferase activity"/>
    <property type="evidence" value="ECO:0007669"/>
    <property type="project" value="UniProtKB-ARBA"/>
</dbReference>
<protein>
    <recommendedName>
        <fullName evidence="1">Glycosyltransferase 2-like domain-containing protein</fullName>
    </recommendedName>
</protein>
<evidence type="ECO:0000313" key="3">
    <source>
        <dbReference type="Proteomes" id="UP000094969"/>
    </source>
</evidence>